<dbReference type="GO" id="GO:0005739">
    <property type="term" value="C:mitochondrion"/>
    <property type="evidence" value="ECO:0007669"/>
    <property type="project" value="TreeGrafter"/>
</dbReference>
<keyword evidence="5" id="KW-1185">Reference proteome</keyword>
<dbReference type="AlphaFoldDB" id="A0A833RCZ3"/>
<gene>
    <name evidence="4" type="ORF">E2986_03883</name>
</gene>
<dbReference type="InterPro" id="IPR019560">
    <property type="entry name" value="Mitochondrial_18_kDa_protein"/>
</dbReference>
<comment type="similarity">
    <text evidence="1">Belongs to the MTFP1 family.</text>
</comment>
<dbReference type="Pfam" id="PF10558">
    <property type="entry name" value="MTP18"/>
    <property type="match status" value="1"/>
</dbReference>
<dbReference type="PANTHER" id="PTHR11001">
    <property type="entry name" value="MITOCHONDRIAL FISSION PROCESS PROTEIN 1"/>
    <property type="match status" value="1"/>
</dbReference>
<evidence type="ECO:0000313" key="5">
    <source>
        <dbReference type="Proteomes" id="UP000655588"/>
    </source>
</evidence>
<evidence type="ECO:0000256" key="1">
    <source>
        <dbReference type="ARBA" id="ARBA00009224"/>
    </source>
</evidence>
<evidence type="ECO:0000256" key="2">
    <source>
        <dbReference type="ARBA" id="ARBA00017835"/>
    </source>
</evidence>
<dbReference type="Proteomes" id="UP000655588">
    <property type="component" value="Unassembled WGS sequence"/>
</dbReference>
<name>A0A833RCZ3_9HYME</name>
<evidence type="ECO:0000313" key="4">
    <source>
        <dbReference type="EMBL" id="KAF3421104.1"/>
    </source>
</evidence>
<dbReference type="PANTHER" id="PTHR11001:SF2">
    <property type="entry name" value="MITOCHONDRIAL FISSION PROCESS PROTEIN 1"/>
    <property type="match status" value="1"/>
</dbReference>
<organism evidence="4 5">
    <name type="scientific">Frieseomelitta varia</name>
    <dbReference type="NCBI Taxonomy" id="561572"/>
    <lineage>
        <taxon>Eukaryota</taxon>
        <taxon>Metazoa</taxon>
        <taxon>Ecdysozoa</taxon>
        <taxon>Arthropoda</taxon>
        <taxon>Hexapoda</taxon>
        <taxon>Insecta</taxon>
        <taxon>Pterygota</taxon>
        <taxon>Neoptera</taxon>
        <taxon>Endopterygota</taxon>
        <taxon>Hymenoptera</taxon>
        <taxon>Apocrita</taxon>
        <taxon>Aculeata</taxon>
        <taxon>Apoidea</taxon>
        <taxon>Anthophila</taxon>
        <taxon>Apidae</taxon>
        <taxon>Frieseomelitta</taxon>
    </lineage>
</organism>
<proteinExistence type="inferred from homology"/>
<dbReference type="GO" id="GO:0000266">
    <property type="term" value="P:mitochondrial fission"/>
    <property type="evidence" value="ECO:0007669"/>
    <property type="project" value="TreeGrafter"/>
</dbReference>
<reference evidence="4" key="1">
    <citation type="submission" date="2019-11" db="EMBL/GenBank/DDBJ databases">
        <title>The nuclear and mitochondrial genomes of Frieseomelitta varia - a highly eusocial stingless bee (Meliponini) with a permanently sterile worker caste.</title>
        <authorList>
            <person name="Freitas F.C.P."/>
            <person name="Lourenco A.P."/>
            <person name="Nunes F.M.F."/>
            <person name="Paschoal A.R."/>
            <person name="Abreu F.C.P."/>
            <person name="Barbin F.O."/>
            <person name="Bataglia L."/>
            <person name="Cardoso-Junior C.A.M."/>
            <person name="Cervoni M.S."/>
            <person name="Silva S.R."/>
            <person name="Dalarmi F."/>
            <person name="Del Lama M.A."/>
            <person name="Depintor T.S."/>
            <person name="Ferreira K.M."/>
            <person name="Goria P.S."/>
            <person name="Jaskot M.C."/>
            <person name="Lago D.C."/>
            <person name="Luna-Lucena D."/>
            <person name="Moda L.M."/>
            <person name="Nascimento L."/>
            <person name="Pedrino M."/>
            <person name="Rabico F.O."/>
            <person name="Sanches F.C."/>
            <person name="Santos D.E."/>
            <person name="Santos C.G."/>
            <person name="Vieira J."/>
            <person name="Lopes T.F."/>
            <person name="Barchuk A.R."/>
            <person name="Hartfelder K."/>
            <person name="Simoes Z.L.P."/>
            <person name="Bitondi M.M.G."/>
            <person name="Pinheiro D.G."/>
        </authorList>
    </citation>
    <scope>NUCLEOTIDE SEQUENCE</scope>
    <source>
        <strain evidence="4">USP_RPSP 00005682</strain>
        <tissue evidence="4">Whole individual</tissue>
    </source>
</reference>
<evidence type="ECO:0000256" key="3">
    <source>
        <dbReference type="ARBA" id="ARBA00029631"/>
    </source>
</evidence>
<comment type="caution">
    <text evidence="4">The sequence shown here is derived from an EMBL/GenBank/DDBJ whole genome shotgun (WGS) entry which is preliminary data.</text>
</comment>
<protein>
    <recommendedName>
        <fullName evidence="2">Mitochondrial fission process protein 1</fullName>
    </recommendedName>
    <alternativeName>
        <fullName evidence="3">Mitochondrial 18 kDa protein</fullName>
    </alternativeName>
</protein>
<dbReference type="EMBL" id="WNWW01000886">
    <property type="protein sequence ID" value="KAF3421104.1"/>
    <property type="molecule type" value="Genomic_DNA"/>
</dbReference>
<sequence length="187" mass="21160">MDIKKEVNLYRDTPIRYLGYANEVGEAFRSIVPNSIVWFSYAIASGYVLADTINNGLKAYQATPKATKNIVLSMSDTLLWQSFASVIVPGFTINRICAVVQFIQKRSNNVSLKNKWVPTIIGLASIPLIIHPIDNLVEETMNVTYRRWIGSAQMTNLPGIDLRSIRFSYETKILPLMYSTKTLVQCY</sequence>
<accession>A0A833RCZ3</accession>